<evidence type="ECO:0000256" key="2">
    <source>
        <dbReference type="SAM" id="Phobius"/>
    </source>
</evidence>
<organism evidence="3 4">
    <name type="scientific">Phytophthora oleae</name>
    <dbReference type="NCBI Taxonomy" id="2107226"/>
    <lineage>
        <taxon>Eukaryota</taxon>
        <taxon>Sar</taxon>
        <taxon>Stramenopiles</taxon>
        <taxon>Oomycota</taxon>
        <taxon>Peronosporomycetes</taxon>
        <taxon>Peronosporales</taxon>
        <taxon>Peronosporaceae</taxon>
        <taxon>Phytophthora</taxon>
    </lineage>
</organism>
<name>A0ABD3EU20_9STRA</name>
<evidence type="ECO:0000313" key="4">
    <source>
        <dbReference type="Proteomes" id="UP001632037"/>
    </source>
</evidence>
<dbReference type="Proteomes" id="UP001632037">
    <property type="component" value="Unassembled WGS sequence"/>
</dbReference>
<keyword evidence="4" id="KW-1185">Reference proteome</keyword>
<evidence type="ECO:0000313" key="3">
    <source>
        <dbReference type="EMBL" id="KAL3657545.1"/>
    </source>
</evidence>
<accession>A0ABD3EU20</accession>
<reference evidence="3 4" key="1">
    <citation type="submission" date="2024-09" db="EMBL/GenBank/DDBJ databases">
        <title>Genome sequencing and assembly of Phytophthora oleae, isolate VK10A, causative agent of rot of olive drupes.</title>
        <authorList>
            <person name="Conti Taguali S."/>
            <person name="Riolo M."/>
            <person name="La Spada F."/>
            <person name="Cacciola S.O."/>
            <person name="Dionisio G."/>
        </authorList>
    </citation>
    <scope>NUCLEOTIDE SEQUENCE [LARGE SCALE GENOMIC DNA]</scope>
    <source>
        <strain evidence="3 4">VK10A</strain>
    </source>
</reference>
<feature type="transmembrane region" description="Helical" evidence="2">
    <location>
        <begin position="128"/>
        <end position="147"/>
    </location>
</feature>
<comment type="caution">
    <text evidence="3">The sequence shown here is derived from an EMBL/GenBank/DDBJ whole genome shotgun (WGS) entry which is preliminary data.</text>
</comment>
<proteinExistence type="predicted"/>
<sequence length="209" mass="20755">MIFPFDCHVGVNANNSGSQCAALETCYEGGATSSPCTVSTGGCPPCVVFADDACFLQFDGACPFGVDCSSFFSSSSISSSSSSAAINTTDTGASWLTSAASSASTSSQDTGSSAGGSVDADSSSGNTVLIVAILAVALGVAVLAVVLRKLFLRARAASEENQEEVSSPPGTVMTASFSSNGTSRDPGIMISRSAMGTDLSVTSKTSSAV</sequence>
<feature type="compositionally biased region" description="Polar residues" evidence="1">
    <location>
        <begin position="199"/>
        <end position="209"/>
    </location>
</feature>
<protein>
    <submittedName>
        <fullName evidence="3">Uncharacterized protein</fullName>
    </submittedName>
</protein>
<keyword evidence="2" id="KW-0472">Membrane</keyword>
<dbReference type="EMBL" id="JBIMZQ010000063">
    <property type="protein sequence ID" value="KAL3657545.1"/>
    <property type="molecule type" value="Genomic_DNA"/>
</dbReference>
<feature type="compositionally biased region" description="Polar residues" evidence="1">
    <location>
        <begin position="164"/>
        <end position="183"/>
    </location>
</feature>
<gene>
    <name evidence="3" type="ORF">V7S43_017512</name>
</gene>
<keyword evidence="2" id="KW-1133">Transmembrane helix</keyword>
<keyword evidence="2" id="KW-0812">Transmembrane</keyword>
<feature type="region of interest" description="Disordered" evidence="1">
    <location>
        <begin position="158"/>
        <end position="209"/>
    </location>
</feature>
<evidence type="ECO:0000256" key="1">
    <source>
        <dbReference type="SAM" id="MobiDB-lite"/>
    </source>
</evidence>
<dbReference type="AlphaFoldDB" id="A0ABD3EU20"/>